<dbReference type="Gene3D" id="3.40.190.10">
    <property type="entry name" value="Periplasmic binding protein-like II"/>
    <property type="match status" value="1"/>
</dbReference>
<dbReference type="EMBL" id="JAGINW010000001">
    <property type="protein sequence ID" value="MBP2321072.1"/>
    <property type="molecule type" value="Genomic_DNA"/>
</dbReference>
<dbReference type="InterPro" id="IPR030678">
    <property type="entry name" value="Peptide/Ni-bd"/>
</dbReference>
<gene>
    <name evidence="4" type="ORF">JOF56_001457</name>
</gene>
<keyword evidence="1 2" id="KW-0732">Signal</keyword>
<dbReference type="InterPro" id="IPR000914">
    <property type="entry name" value="SBP_5_dom"/>
</dbReference>
<evidence type="ECO:0000256" key="1">
    <source>
        <dbReference type="ARBA" id="ARBA00022729"/>
    </source>
</evidence>
<dbReference type="SUPFAM" id="SSF53850">
    <property type="entry name" value="Periplasmic binding protein-like II"/>
    <property type="match status" value="1"/>
</dbReference>
<organism evidence="4 5">
    <name type="scientific">Kibdelosporangium banguiense</name>
    <dbReference type="NCBI Taxonomy" id="1365924"/>
    <lineage>
        <taxon>Bacteria</taxon>
        <taxon>Bacillati</taxon>
        <taxon>Actinomycetota</taxon>
        <taxon>Actinomycetes</taxon>
        <taxon>Pseudonocardiales</taxon>
        <taxon>Pseudonocardiaceae</taxon>
        <taxon>Kibdelosporangium</taxon>
    </lineage>
</organism>
<feature type="domain" description="Solute-binding protein family 5" evidence="3">
    <location>
        <begin position="75"/>
        <end position="405"/>
    </location>
</feature>
<dbReference type="PIRSF" id="PIRSF002741">
    <property type="entry name" value="MppA"/>
    <property type="match status" value="1"/>
</dbReference>
<comment type="caution">
    <text evidence="4">The sequence shown here is derived from an EMBL/GenBank/DDBJ whole genome shotgun (WGS) entry which is preliminary data.</text>
</comment>
<dbReference type="CDD" id="cd08494">
    <property type="entry name" value="PBP2_NikA_DppA_OppA_like_6"/>
    <property type="match status" value="1"/>
</dbReference>
<dbReference type="RefSeq" id="WP_209635711.1">
    <property type="nucleotide sequence ID" value="NZ_JAGINW010000001.1"/>
</dbReference>
<dbReference type="InterPro" id="IPR039424">
    <property type="entry name" value="SBP_5"/>
</dbReference>
<name>A0ABS4T9H2_9PSEU</name>
<dbReference type="PROSITE" id="PS51257">
    <property type="entry name" value="PROKAR_LIPOPROTEIN"/>
    <property type="match status" value="1"/>
</dbReference>
<dbReference type="Gene3D" id="3.10.105.10">
    <property type="entry name" value="Dipeptide-binding Protein, Domain 3"/>
    <property type="match status" value="1"/>
</dbReference>
<feature type="signal peptide" evidence="2">
    <location>
        <begin position="1"/>
        <end position="21"/>
    </location>
</feature>
<proteinExistence type="predicted"/>
<reference evidence="4 5" key="1">
    <citation type="submission" date="2021-03" db="EMBL/GenBank/DDBJ databases">
        <title>Sequencing the genomes of 1000 actinobacteria strains.</title>
        <authorList>
            <person name="Klenk H.-P."/>
        </authorList>
    </citation>
    <scope>NUCLEOTIDE SEQUENCE [LARGE SCALE GENOMIC DNA]</scope>
    <source>
        <strain evidence="4 5">DSM 46670</strain>
    </source>
</reference>
<dbReference type="PANTHER" id="PTHR30290">
    <property type="entry name" value="PERIPLASMIC BINDING COMPONENT OF ABC TRANSPORTER"/>
    <property type="match status" value="1"/>
</dbReference>
<evidence type="ECO:0000313" key="5">
    <source>
        <dbReference type="Proteomes" id="UP001519332"/>
    </source>
</evidence>
<accession>A0ABS4T9H2</accession>
<evidence type="ECO:0000313" key="4">
    <source>
        <dbReference type="EMBL" id="MBP2321072.1"/>
    </source>
</evidence>
<sequence>MPVRVFVAAVTLAMLASACSAGSSVTGPADPDAISIGFTAEPANLDFTRTDGVAIAQALLLNVYEGLVRLDANGKIVPLLAKQWTVSDDRRTYDFYLWEGVKFSNGRPFTAQDVKFSLDRVKTDWTISLKSKMDVVDRVQVVDPAHARVTLKRPSNAWLFDMTTRVGAMFSQSGVADLPNTPIGTGPYVFASRKRGDSIVLRANPSYWGKRPTYTTVYLKYFKDPTALNNALLSNGIDVISAITTPDSVPQFESDTRFTVLQGTTNSEVTLSFNSAKPPLNDKTVRQALMYAVDRKAVMATVAANRGTSIGSMVPPTDPWYQDLSRTYPHDPSRAKALLIRAGQQNLKLRLRVPNLPYAMSAAQVVASDLKEVGVEATIEPLDFPAVWLKQVFTDHDFDMSIIQHVEARDIVTFANPKYYWGYDNQEVRDLITKGDSGSAEDQVTAMQEVAKILNEDAAADWLLLFPNLIAAKTKVTGLVRNQVGESFDLTGLGRA</sequence>
<evidence type="ECO:0000259" key="3">
    <source>
        <dbReference type="Pfam" id="PF00496"/>
    </source>
</evidence>
<protein>
    <submittedName>
        <fullName evidence="4">Peptide/nickel transport system substrate-binding protein</fullName>
    </submittedName>
</protein>
<dbReference type="Proteomes" id="UP001519332">
    <property type="component" value="Unassembled WGS sequence"/>
</dbReference>
<dbReference type="Pfam" id="PF00496">
    <property type="entry name" value="SBP_bac_5"/>
    <property type="match status" value="1"/>
</dbReference>
<keyword evidence="5" id="KW-1185">Reference proteome</keyword>
<feature type="chain" id="PRO_5046346798" evidence="2">
    <location>
        <begin position="22"/>
        <end position="496"/>
    </location>
</feature>
<dbReference type="PANTHER" id="PTHR30290:SF38">
    <property type="entry name" value="D,D-DIPEPTIDE-BINDING PERIPLASMIC PROTEIN DDPA-RELATED"/>
    <property type="match status" value="1"/>
</dbReference>
<evidence type="ECO:0000256" key="2">
    <source>
        <dbReference type="SAM" id="SignalP"/>
    </source>
</evidence>